<evidence type="ECO:0000313" key="2">
    <source>
        <dbReference type="Proteomes" id="UP000049222"/>
    </source>
</evidence>
<sequence length="153" mass="17401">MTARTTYQTHLDLVSGHLWNGEADGVAAMLFYPHVIHLPEADRIISNPEEQSKDAEAFRESLSALGATAFHRLCREARFDPNDENRIIGIHRTYVMRGGSYLTDPYDCAMSIVQQADGRWLADAIRVSVRNSGMAYYHRDNIRNRPVNQLTHD</sequence>
<dbReference type="OrthoDB" id="7717972at2"/>
<proteinExistence type="predicted"/>
<organism evidence="1 2">
    <name type="scientific">Jannaschia donghaensis</name>
    <dbReference type="NCBI Taxonomy" id="420998"/>
    <lineage>
        <taxon>Bacteria</taxon>
        <taxon>Pseudomonadati</taxon>
        <taxon>Pseudomonadota</taxon>
        <taxon>Alphaproteobacteria</taxon>
        <taxon>Rhodobacterales</taxon>
        <taxon>Roseobacteraceae</taxon>
        <taxon>Jannaschia</taxon>
    </lineage>
</organism>
<dbReference type="EMBL" id="CXSU01000012">
    <property type="protein sequence ID" value="CTQ50428.1"/>
    <property type="molecule type" value="Genomic_DNA"/>
</dbReference>
<accession>A0A0M6YJ93</accession>
<dbReference type="Proteomes" id="UP000049222">
    <property type="component" value="Unassembled WGS sequence"/>
</dbReference>
<evidence type="ECO:0000313" key="1">
    <source>
        <dbReference type="EMBL" id="CTQ50428.1"/>
    </source>
</evidence>
<dbReference type="AlphaFoldDB" id="A0A0M6YJ93"/>
<dbReference type="RefSeq" id="WP_055085931.1">
    <property type="nucleotide sequence ID" value="NZ_CXSU01000012.1"/>
</dbReference>
<protein>
    <recommendedName>
        <fullName evidence="3">SnoaL-like domain-containing protein</fullName>
    </recommendedName>
</protein>
<reference evidence="1 2" key="1">
    <citation type="submission" date="2015-07" db="EMBL/GenBank/DDBJ databases">
        <authorList>
            <person name="Noorani M."/>
        </authorList>
    </citation>
    <scope>NUCLEOTIDE SEQUENCE [LARGE SCALE GENOMIC DNA]</scope>
    <source>
        <strain evidence="1 2">CECT 7802</strain>
    </source>
</reference>
<evidence type="ECO:0008006" key="3">
    <source>
        <dbReference type="Google" id="ProtNLM"/>
    </source>
</evidence>
<gene>
    <name evidence="1" type="ORF">JDO7802_02452</name>
</gene>
<keyword evidence="2" id="KW-1185">Reference proteome</keyword>
<dbReference type="STRING" id="420998.JDO7802_02452"/>
<name>A0A0M6YJ93_9RHOB</name>